<proteinExistence type="predicted"/>
<dbReference type="EMBL" id="JXRQ01000008">
    <property type="protein sequence ID" value="KIL53471.1"/>
    <property type="molecule type" value="Genomic_DNA"/>
</dbReference>
<keyword evidence="1" id="KW-0812">Transmembrane</keyword>
<comment type="caution">
    <text evidence="2">The sequence shown here is derived from an EMBL/GenBank/DDBJ whole genome shotgun (WGS) entry which is preliminary data.</text>
</comment>
<name>A0A0C2WA69_9BACL</name>
<accession>A0A0C2WA69</accession>
<dbReference type="AlphaFoldDB" id="A0A0C2WA69"/>
<dbReference type="Proteomes" id="UP000031950">
    <property type="component" value="Unassembled WGS sequence"/>
</dbReference>
<reference evidence="2 3" key="1">
    <citation type="submission" date="2015-01" db="EMBL/GenBank/DDBJ databases">
        <title>Genome sequence of Jeotgalibacillus alimentarius.</title>
        <authorList>
            <person name="Goh K.M."/>
            <person name="Chan K.-G."/>
            <person name="Yaakop A.S."/>
            <person name="Ee R."/>
            <person name="Gan H.M."/>
            <person name="Chan C.S."/>
        </authorList>
    </citation>
    <scope>NUCLEOTIDE SEQUENCE [LARGE SCALE GENOMIC DNA]</scope>
    <source>
        <strain evidence="2 3">YKJ-13</strain>
    </source>
</reference>
<organism evidence="2 3">
    <name type="scientific">Jeotgalibacillus alimentarius</name>
    <dbReference type="NCBI Taxonomy" id="135826"/>
    <lineage>
        <taxon>Bacteria</taxon>
        <taxon>Bacillati</taxon>
        <taxon>Bacillota</taxon>
        <taxon>Bacilli</taxon>
        <taxon>Bacillales</taxon>
        <taxon>Caryophanaceae</taxon>
        <taxon>Jeotgalibacillus</taxon>
    </lineage>
</organism>
<dbReference type="STRING" id="135826.KP77_04470"/>
<feature type="transmembrane region" description="Helical" evidence="1">
    <location>
        <begin position="12"/>
        <end position="32"/>
    </location>
</feature>
<feature type="transmembrane region" description="Helical" evidence="1">
    <location>
        <begin position="41"/>
        <end position="69"/>
    </location>
</feature>
<protein>
    <submittedName>
        <fullName evidence="2">Uncharacterized protein</fullName>
    </submittedName>
</protein>
<keyword evidence="1" id="KW-0472">Membrane</keyword>
<evidence type="ECO:0000313" key="3">
    <source>
        <dbReference type="Proteomes" id="UP000031950"/>
    </source>
</evidence>
<gene>
    <name evidence="2" type="ORF">KP77_04470</name>
</gene>
<dbReference type="RefSeq" id="WP_041121110.1">
    <property type="nucleotide sequence ID" value="NZ_JXRQ01000008.1"/>
</dbReference>
<evidence type="ECO:0000313" key="2">
    <source>
        <dbReference type="EMBL" id="KIL53471.1"/>
    </source>
</evidence>
<evidence type="ECO:0000256" key="1">
    <source>
        <dbReference type="SAM" id="Phobius"/>
    </source>
</evidence>
<keyword evidence="1" id="KW-1133">Transmembrane helix</keyword>
<dbReference type="OrthoDB" id="2353826at2"/>
<keyword evidence="3" id="KW-1185">Reference proteome</keyword>
<sequence>MDIWFLVKERSMLFTLFAVIIIINLLLLLAVWKKRAQLPKWLIIMTIFICTLLIALSIGLLVFTLFVGFNG</sequence>
<dbReference type="PATRIC" id="fig|135826.4.peg.448"/>